<protein>
    <recommendedName>
        <fullName evidence="3">Serine/threonine protein kinase</fullName>
    </recommendedName>
</protein>
<dbReference type="Proteomes" id="UP001478133">
    <property type="component" value="Unassembled WGS sequence"/>
</dbReference>
<name>A0ABV1HVF3_9FIRM</name>
<evidence type="ECO:0000313" key="1">
    <source>
        <dbReference type="EMBL" id="MEQ2566302.1"/>
    </source>
</evidence>
<dbReference type="RefSeq" id="WP_367286565.1">
    <property type="nucleotide sequence ID" value="NZ_JBBMEY010000051.1"/>
</dbReference>
<sequence length="177" mass="21218">MEKMNVNSRAFSIIKLLGKGKGGYSYLVTDGKKEYVLKQIHHEPCSYYQFGDKLQSELDDYKRLLDIGIAMPKLLDYDRENERILKEYIKGETVFYMVLNDCLPNACIEQVKEMCKILYPKNTNIDYFPTNFVFQDNILYYIDFECNDYMEQWNFENWGINYWSKTSEFLSYVEEHK</sequence>
<organism evidence="1 2">
    <name type="scientific">Ruminococcoides intestinihominis</name>
    <dbReference type="NCBI Taxonomy" id="3133161"/>
    <lineage>
        <taxon>Bacteria</taxon>
        <taxon>Bacillati</taxon>
        <taxon>Bacillota</taxon>
        <taxon>Clostridia</taxon>
        <taxon>Eubacteriales</taxon>
        <taxon>Oscillospiraceae</taxon>
        <taxon>Ruminococcoides</taxon>
    </lineage>
</organism>
<comment type="caution">
    <text evidence="1">The sequence shown here is derived from an EMBL/GenBank/DDBJ whole genome shotgun (WGS) entry which is preliminary data.</text>
</comment>
<proteinExistence type="predicted"/>
<evidence type="ECO:0000313" key="2">
    <source>
        <dbReference type="Proteomes" id="UP001478133"/>
    </source>
</evidence>
<keyword evidence="2" id="KW-1185">Reference proteome</keyword>
<dbReference type="EMBL" id="JBBMFI010000044">
    <property type="protein sequence ID" value="MEQ2566302.1"/>
    <property type="molecule type" value="Genomic_DNA"/>
</dbReference>
<accession>A0ABV1HVF3</accession>
<dbReference type="InterPro" id="IPR011009">
    <property type="entry name" value="Kinase-like_dom_sf"/>
</dbReference>
<reference evidence="1 2" key="1">
    <citation type="submission" date="2024-03" db="EMBL/GenBank/DDBJ databases">
        <title>Human intestinal bacterial collection.</title>
        <authorList>
            <person name="Pauvert C."/>
            <person name="Hitch T.C.A."/>
            <person name="Clavel T."/>
        </authorList>
    </citation>
    <scope>NUCLEOTIDE SEQUENCE [LARGE SCALE GENOMIC DNA]</scope>
    <source>
        <strain evidence="1 2">CLA-AP-H18</strain>
    </source>
</reference>
<dbReference type="SUPFAM" id="SSF56112">
    <property type="entry name" value="Protein kinase-like (PK-like)"/>
    <property type="match status" value="1"/>
</dbReference>
<evidence type="ECO:0008006" key="3">
    <source>
        <dbReference type="Google" id="ProtNLM"/>
    </source>
</evidence>
<gene>
    <name evidence="1" type="ORF">ABFO16_08645</name>
</gene>